<dbReference type="Proteomes" id="UP000178129">
    <property type="component" value="Unassembled WGS sequence"/>
</dbReference>
<dbReference type="GO" id="GO:0015074">
    <property type="term" value="P:DNA integration"/>
    <property type="evidence" value="ECO:0007669"/>
    <property type="project" value="InterPro"/>
</dbReference>
<dbReference type="Pfam" id="PF14223">
    <property type="entry name" value="Retrotran_gag_2"/>
    <property type="match status" value="1"/>
</dbReference>
<dbReference type="SUPFAM" id="SSF53098">
    <property type="entry name" value="Ribonuclease H-like"/>
    <property type="match status" value="1"/>
</dbReference>
<feature type="region of interest" description="Disordered" evidence="3">
    <location>
        <begin position="622"/>
        <end position="651"/>
    </location>
</feature>
<feature type="compositionally biased region" description="Polar residues" evidence="3">
    <location>
        <begin position="1213"/>
        <end position="1235"/>
    </location>
</feature>
<dbReference type="Pfam" id="PF22936">
    <property type="entry name" value="Pol_BBD"/>
    <property type="match status" value="1"/>
</dbReference>
<dbReference type="InterPro" id="IPR001584">
    <property type="entry name" value="Integrase_cat-core"/>
</dbReference>
<evidence type="ECO:0000313" key="5">
    <source>
        <dbReference type="EMBL" id="CZT07723.1"/>
    </source>
</evidence>
<dbReference type="SUPFAM" id="SSF56672">
    <property type="entry name" value="DNA/RNA polymerases"/>
    <property type="match status" value="1"/>
</dbReference>
<dbReference type="STRING" id="914237.A0A1E1LB02"/>
<dbReference type="Pfam" id="PF13976">
    <property type="entry name" value="gag_pre-integrs"/>
    <property type="match status" value="1"/>
</dbReference>
<dbReference type="Gene3D" id="3.30.420.10">
    <property type="entry name" value="Ribonuclease H-like superfamily/Ribonuclease H"/>
    <property type="match status" value="1"/>
</dbReference>
<gene>
    <name evidence="5" type="ORF">RCO7_11213</name>
</gene>
<name>A0A1E1LB02_9HELO</name>
<dbReference type="GO" id="GO:0003723">
    <property type="term" value="F:RNA binding"/>
    <property type="evidence" value="ECO:0007669"/>
    <property type="project" value="UniProtKB-KW"/>
</dbReference>
<feature type="region of interest" description="Disordered" evidence="3">
    <location>
        <begin position="545"/>
        <end position="600"/>
    </location>
</feature>
<dbReference type="InterPro" id="IPR043502">
    <property type="entry name" value="DNA/RNA_pol_sf"/>
</dbReference>
<dbReference type="EMBL" id="FJUW01000043">
    <property type="protein sequence ID" value="CZT07723.1"/>
    <property type="molecule type" value="Genomic_DNA"/>
</dbReference>
<dbReference type="InterPro" id="IPR025724">
    <property type="entry name" value="GAG-pre-integrase_dom"/>
</dbReference>
<evidence type="ECO:0000256" key="1">
    <source>
        <dbReference type="ARBA" id="ARBA00022750"/>
    </source>
</evidence>
<feature type="region of interest" description="Disordered" evidence="3">
    <location>
        <begin position="1157"/>
        <end position="1235"/>
    </location>
</feature>
<dbReference type="InterPro" id="IPR036397">
    <property type="entry name" value="RNaseH_sf"/>
</dbReference>
<evidence type="ECO:0000256" key="3">
    <source>
        <dbReference type="SAM" id="MobiDB-lite"/>
    </source>
</evidence>
<dbReference type="InterPro" id="IPR054722">
    <property type="entry name" value="PolX-like_BBD"/>
</dbReference>
<dbReference type="FunCoup" id="A0A1E1LB02">
    <property type="interactions" value="503"/>
</dbReference>
<feature type="compositionally biased region" description="Acidic residues" evidence="3">
    <location>
        <begin position="1158"/>
        <end position="1177"/>
    </location>
</feature>
<keyword evidence="1" id="KW-0064">Aspartyl protease</keyword>
<dbReference type="GO" id="GO:0004190">
    <property type="term" value="F:aspartic-type endopeptidase activity"/>
    <property type="evidence" value="ECO:0007669"/>
    <property type="project" value="UniProtKB-KW"/>
</dbReference>
<evidence type="ECO:0000256" key="2">
    <source>
        <dbReference type="ARBA" id="ARBA00022884"/>
    </source>
</evidence>
<dbReference type="PANTHER" id="PTHR11439">
    <property type="entry name" value="GAG-POL-RELATED RETROTRANSPOSON"/>
    <property type="match status" value="1"/>
</dbReference>
<dbReference type="InterPro" id="IPR012337">
    <property type="entry name" value="RNaseH-like_sf"/>
</dbReference>
<accession>A0A1E1LB02</accession>
<evidence type="ECO:0000259" key="4">
    <source>
        <dbReference type="PROSITE" id="PS50994"/>
    </source>
</evidence>
<keyword evidence="6" id="KW-1185">Reference proteome</keyword>
<dbReference type="InParanoid" id="A0A1E1LB02"/>
<comment type="caution">
    <text evidence="5">The sequence shown here is derived from an EMBL/GenBank/DDBJ whole genome shotgun (WGS) entry which is preliminary data.</text>
</comment>
<proteinExistence type="predicted"/>
<feature type="domain" description="Integrase catalytic" evidence="4">
    <location>
        <begin position="873"/>
        <end position="1041"/>
    </location>
</feature>
<dbReference type="PROSITE" id="PS50994">
    <property type="entry name" value="INTEGRASE"/>
    <property type="match status" value="1"/>
</dbReference>
<reference evidence="6" key="1">
    <citation type="submission" date="2016-03" db="EMBL/GenBank/DDBJ databases">
        <authorList>
            <person name="Ploux O."/>
        </authorList>
    </citation>
    <scope>NUCLEOTIDE SEQUENCE [LARGE SCALE GENOMIC DNA]</scope>
    <source>
        <strain evidence="6">UK7</strain>
    </source>
</reference>
<protein>
    <recommendedName>
        <fullName evidence="4">Integrase catalytic domain-containing protein</fullName>
    </recommendedName>
</protein>
<feature type="compositionally biased region" description="Low complexity" evidence="3">
    <location>
        <begin position="224"/>
        <end position="251"/>
    </location>
</feature>
<feature type="region of interest" description="Disordered" evidence="3">
    <location>
        <begin position="224"/>
        <end position="343"/>
    </location>
</feature>
<keyword evidence="2" id="KW-0694">RNA-binding</keyword>
<dbReference type="PANTHER" id="PTHR11439:SF483">
    <property type="entry name" value="PEPTIDE SYNTHASE GLIP-LIKE, PUTATIVE (AFU_ORTHOLOGUE AFUA_3G12920)-RELATED"/>
    <property type="match status" value="1"/>
</dbReference>
<evidence type="ECO:0000313" key="6">
    <source>
        <dbReference type="Proteomes" id="UP000178129"/>
    </source>
</evidence>
<sequence>MPGTTQSRIACPNLHIISELSSVGTLRQQLHGPKTPNQTLASTEGHHFQGASGLWTTEFHGIRSLSQDFKQEHSTWFFSSTSTVMSESSSEAGLDQDQVKEAPQGRGILLGFCYHPDQDNQDEYAVFGTLDMKGQLVPVMRHGFRAWDRIQIRHTNLNTIIDLSLITFERHLMCFKRDVEALTEYLLRGYGSWHGSVAQSASGESSSAVAPTLLSLEEVEEVYSDNSSSIEESLESSTPQTNRTVLNTRTRTAVKVDDSEIVASRGAESSALAPEPTQVPRTQNIPDLPPADAKSTSQDYPEEDPEDPESEPITATTPEEPYKRKKMSSSTSLNLADGHKLKGGENYTEWRDKVLNIAKTNGISKFLNVKSRDHVPKEVDEWDDEVDDKALKKWQDWESGESQMKLAITLNCKAGPLAHTTGKTTALDMWEALQAQYEGGGNVLVYNAIQDYVKLQYNDFNSLEKFIIAFKLSIVKLETLMMAPPPAWHPIMFIAAVSEKWPIWAERQRSLLRVSSSNNPDTTEKAKSGVTLVSLIEDITDEARASDSTGKMAGQALYGNKSIPKKGSGGGATKPASKDQTRPTCKHCKQTSPKHTPENCFVVNKQKKKEFEEKSGKKWIPHAEWLKKKEGESKTDKKKTSSGKKKDDDSDDGSIFGAALLPCFPTITASTAMFSHHNKSRWLFDTGATEHISNDLSNFTSYTLIDDLLCMLTVNGPLRPTGIGSCTIKAFKTDGTVRTLECYDTLYIPQSPVCLYSGSKLNKLGGYLRSSVLYTSKEKEICTIDEDLFIIEETSSAGYASLPGLSLPAAVEQATVDIELWHRRMCHASFDVVRRTQSMVTGMKFTELKTGRTRLCVPCEKGRPIRKVNKVSARARPARSMDEIHVDVVHLKPKALNGHSYASIFSCAYSTGKWAFTYAKKSDAYLANQKLIKLAETQYHRKIKVWRCDGGKEYSPSQMKELADHLGMLLEESTPYTPEQDGRAERSIRTIIEKVRTVMVDQNIPDYMWPEILLACIHIANLTSTSRVEGKTPFECFWDDIEPGVNHTPSVKHLRVLGCPVFILIDKEKRVQSHKVAPRAEKGILVGFEGHNIYRCLVNGKVVRTSHLRFDEDGLVTEPHEEDAMIVPQTRGDSIDTLSQNQDVEVTIATTPDTGIVSEEEVDSGTDAESTVEDEVPAPEVDIPEQIAIQKKRGRPPGPKNHMPEYVPRATRSGRNNPNPTPISTPEATPEPNNGYSHAVSPLEEVLESTSQYRLAFHTAQEESPFLDDPTTLDQAMKRADWPEWKKAIIKEYRSLEEKSTWKTMSRSDVPKGCRVLGSRLVFKTKRDMDGKIDKYKVRFVVQGHTQRFGHDYDQTYAGVCKSSTWKIGLAVAAEYDLEVEQFDVVTAFLHSEADTQIYVKLPPFYRQFGRRLTDDECMLLLKALYGLKQSPRLWQETLRKEFGIIDFVPLQTDNCVYINRETKIIIVTYVDDFLVISKAGLALEELKVKLLTVFDILPAGPAKYFLGVRIVRDREKKTISLCQDAYIDKILDRFGMTNCKSADTPFATGSEVSMVKFKGVATPQEIKLYQQLCGSLQYLAHTRWDILYYCSILSQFLTNPSPQHLASAKRVLAYLQGTKYYATTYGGDVTDREKMKLRGFCDSDWAGNRIDRVSHTGVCFFLAGGVFSAISKRQTTVALASTEAEYVAMCAFAREASWIRQVLKELGYNKPDSRSVEMQCDNQGALSLSENPELHQRTKHIDIKFHYLRQEVARGHLDPWYIPSKENAADGFTKPLGPQDLKAFVAMLNMTVLHLE</sequence>
<keyword evidence="1" id="KW-0378">Hydrolase</keyword>
<dbReference type="InterPro" id="IPR057670">
    <property type="entry name" value="SH3_retrovirus"/>
</dbReference>
<dbReference type="Pfam" id="PF07727">
    <property type="entry name" value="RVT_2"/>
    <property type="match status" value="1"/>
</dbReference>
<feature type="compositionally biased region" description="Basic and acidic residues" evidence="3">
    <location>
        <begin position="624"/>
        <end position="648"/>
    </location>
</feature>
<dbReference type="Pfam" id="PF25597">
    <property type="entry name" value="SH3_retrovirus"/>
    <property type="match status" value="1"/>
</dbReference>
<dbReference type="GO" id="GO:0005634">
    <property type="term" value="C:nucleus"/>
    <property type="evidence" value="ECO:0007669"/>
    <property type="project" value="UniProtKB-ARBA"/>
</dbReference>
<dbReference type="InterPro" id="IPR013103">
    <property type="entry name" value="RVT_2"/>
</dbReference>
<dbReference type="CDD" id="cd09272">
    <property type="entry name" value="RNase_HI_RT_Ty1"/>
    <property type="match status" value="1"/>
</dbReference>
<organism evidence="5 6">
    <name type="scientific">Rhynchosporium graminicola</name>
    <dbReference type="NCBI Taxonomy" id="2792576"/>
    <lineage>
        <taxon>Eukaryota</taxon>
        <taxon>Fungi</taxon>
        <taxon>Dikarya</taxon>
        <taxon>Ascomycota</taxon>
        <taxon>Pezizomycotina</taxon>
        <taxon>Leotiomycetes</taxon>
        <taxon>Helotiales</taxon>
        <taxon>Ploettnerulaceae</taxon>
        <taxon>Rhynchosporium</taxon>
    </lineage>
</organism>
<keyword evidence="1" id="KW-0645">Protease</keyword>
<feature type="compositionally biased region" description="Acidic residues" evidence="3">
    <location>
        <begin position="300"/>
        <end position="310"/>
    </location>
</feature>